<feature type="region of interest" description="Disordered" evidence="1">
    <location>
        <begin position="120"/>
        <end position="140"/>
    </location>
</feature>
<dbReference type="AlphaFoldDB" id="A0AAD4LF75"/>
<reference evidence="2" key="1">
    <citation type="submission" date="2022-01" db="EMBL/GenBank/DDBJ databases">
        <title>Comparative genomics reveals a dynamic genome evolution in the ectomycorrhizal milk-cap (Lactarius) mushrooms.</title>
        <authorList>
            <consortium name="DOE Joint Genome Institute"/>
            <person name="Lebreton A."/>
            <person name="Tang N."/>
            <person name="Kuo A."/>
            <person name="LaButti K."/>
            <person name="Drula E."/>
            <person name="Barry K."/>
            <person name="Clum A."/>
            <person name="Lipzen A."/>
            <person name="Mousain D."/>
            <person name="Ng V."/>
            <person name="Wang R."/>
            <person name="Wang X."/>
            <person name="Dai Y."/>
            <person name="Henrissat B."/>
            <person name="Grigoriev I.V."/>
            <person name="Guerin-Laguette A."/>
            <person name="Yu F."/>
            <person name="Martin F.M."/>
        </authorList>
    </citation>
    <scope>NUCLEOTIDE SEQUENCE</scope>
    <source>
        <strain evidence="2">QP</strain>
    </source>
</reference>
<keyword evidence="3" id="KW-1185">Reference proteome</keyword>
<evidence type="ECO:0000313" key="2">
    <source>
        <dbReference type="EMBL" id="KAH8991278.1"/>
    </source>
</evidence>
<proteinExistence type="predicted"/>
<feature type="region of interest" description="Disordered" evidence="1">
    <location>
        <begin position="1"/>
        <end position="101"/>
    </location>
</feature>
<evidence type="ECO:0000256" key="1">
    <source>
        <dbReference type="SAM" id="MobiDB-lite"/>
    </source>
</evidence>
<name>A0AAD4LF75_9AGAM</name>
<dbReference type="Proteomes" id="UP001201163">
    <property type="component" value="Unassembled WGS sequence"/>
</dbReference>
<organism evidence="2 3">
    <name type="scientific">Lactarius akahatsu</name>
    <dbReference type="NCBI Taxonomy" id="416441"/>
    <lineage>
        <taxon>Eukaryota</taxon>
        <taxon>Fungi</taxon>
        <taxon>Dikarya</taxon>
        <taxon>Basidiomycota</taxon>
        <taxon>Agaricomycotina</taxon>
        <taxon>Agaricomycetes</taxon>
        <taxon>Russulales</taxon>
        <taxon>Russulaceae</taxon>
        <taxon>Lactarius</taxon>
    </lineage>
</organism>
<evidence type="ECO:0000313" key="3">
    <source>
        <dbReference type="Proteomes" id="UP001201163"/>
    </source>
</evidence>
<comment type="caution">
    <text evidence="2">The sequence shown here is derived from an EMBL/GenBank/DDBJ whole genome shotgun (WGS) entry which is preliminary data.</text>
</comment>
<protein>
    <submittedName>
        <fullName evidence="2">Uncharacterized protein</fullName>
    </submittedName>
</protein>
<accession>A0AAD4LF75</accession>
<sequence length="329" mass="35071">MRVQPSQLGPGVVAGSGMARSPSVQSPPSHHIRGVVALSPSQIGYQHPSRPPVAPSVSNGGRGTSLQSSSIPSSSGPYASSATHTPATPASPMKHQWSEGGYRASGGAVPLPYVIAELQSSPTTRTTGGRVPSQSYGSNPTRYNLPRCKMPHCDKPAIFDQHINEQREYCEEHINCAVSVGFARCCSVCQKMPARLDSEFCSESCSNLNVRRHSMAPPGTPGYNRQHTGEEMVSSTAHSPIHAPHTATAKQASTKLCENCRKKGKGPCSGDCAAAGNLKPRKQSDRTVVPEGLGQTCQECRGFIKEGHGRYCSKRCEEASRKPPTSRPQ</sequence>
<gene>
    <name evidence="2" type="ORF">EDB92DRAFT_689270</name>
</gene>
<dbReference type="EMBL" id="JAKELL010000027">
    <property type="protein sequence ID" value="KAH8991278.1"/>
    <property type="molecule type" value="Genomic_DNA"/>
</dbReference>
<feature type="compositionally biased region" description="Low complexity" evidence="1">
    <location>
        <begin position="65"/>
        <end position="92"/>
    </location>
</feature>